<feature type="active site" evidence="10">
    <location>
        <position position="276"/>
    </location>
</feature>
<evidence type="ECO:0000256" key="7">
    <source>
        <dbReference type="ARBA" id="ARBA00023157"/>
    </source>
</evidence>
<evidence type="ECO:0000256" key="6">
    <source>
        <dbReference type="ARBA" id="ARBA00022801"/>
    </source>
</evidence>
<dbReference type="InterPro" id="IPR050749">
    <property type="entry name" value="Glycosyl_Hydrolase_47"/>
</dbReference>
<dbReference type="UniPathway" id="UPA00378"/>
<evidence type="ECO:0000313" key="14">
    <source>
        <dbReference type="Proteomes" id="UP000641853"/>
    </source>
</evidence>
<evidence type="ECO:0000256" key="4">
    <source>
        <dbReference type="ARBA" id="ARBA00004922"/>
    </source>
</evidence>
<keyword evidence="12" id="KW-0326">Glycosidase</keyword>
<dbReference type="EC" id="3.2.1.-" evidence="12"/>
<comment type="cofactor">
    <cofactor evidence="1">
        <name>Ca(2+)</name>
        <dbReference type="ChEBI" id="CHEBI:29108"/>
    </cofactor>
</comment>
<dbReference type="GO" id="GO:0005975">
    <property type="term" value="P:carbohydrate metabolic process"/>
    <property type="evidence" value="ECO:0007669"/>
    <property type="project" value="InterPro"/>
</dbReference>
<dbReference type="Pfam" id="PF01532">
    <property type="entry name" value="Glyco_hydro_47"/>
    <property type="match status" value="1"/>
</dbReference>
<comment type="cofactor">
    <cofactor evidence="2">
        <name>Mg(2+)</name>
        <dbReference type="ChEBI" id="CHEBI:18420"/>
    </cofactor>
</comment>
<evidence type="ECO:0000256" key="9">
    <source>
        <dbReference type="ARBA" id="ARBA00024790"/>
    </source>
</evidence>
<dbReference type="InterPro" id="IPR036026">
    <property type="entry name" value="Seven-hairpin_glycosidases"/>
</dbReference>
<dbReference type="GO" id="GO:0060205">
    <property type="term" value="C:cytoplasmic vesicle lumen"/>
    <property type="evidence" value="ECO:0007669"/>
    <property type="project" value="UniProtKB-SubCell"/>
</dbReference>
<keyword evidence="14" id="KW-1185">Reference proteome</keyword>
<dbReference type="GO" id="GO:0005783">
    <property type="term" value="C:endoplasmic reticulum"/>
    <property type="evidence" value="ECO:0007669"/>
    <property type="project" value="TreeGrafter"/>
</dbReference>
<comment type="caution">
    <text evidence="13">The sequence shown here is derived from an EMBL/GenBank/DDBJ whole genome shotgun (WGS) entry which is preliminary data.</text>
</comment>
<evidence type="ECO:0000256" key="8">
    <source>
        <dbReference type="ARBA" id="ARBA00023329"/>
    </source>
</evidence>
<gene>
    <name evidence="13" type="ORF">CNMCM7691_006480</name>
</gene>
<dbReference type="Gene3D" id="1.50.10.10">
    <property type="match status" value="1"/>
</dbReference>
<dbReference type="PANTHER" id="PTHR11742:SF103">
    <property type="entry name" value="ENDOPLASMIC RETICULUM MANNOSIDASE MNL2-RELATED"/>
    <property type="match status" value="1"/>
</dbReference>
<name>A0A8H6QKZ1_9EURO</name>
<evidence type="ECO:0000256" key="5">
    <source>
        <dbReference type="ARBA" id="ARBA00007658"/>
    </source>
</evidence>
<dbReference type="InterPro" id="IPR001382">
    <property type="entry name" value="Glyco_hydro_47"/>
</dbReference>
<dbReference type="SUPFAM" id="SSF48225">
    <property type="entry name" value="Seven-hairpin glycosidases"/>
    <property type="match status" value="1"/>
</dbReference>
<feature type="active site" evidence="10">
    <location>
        <position position="433"/>
    </location>
</feature>
<dbReference type="GO" id="GO:0016020">
    <property type="term" value="C:membrane"/>
    <property type="evidence" value="ECO:0007669"/>
    <property type="project" value="InterPro"/>
</dbReference>
<feature type="active site" description="Proton donor" evidence="10">
    <location>
        <position position="160"/>
    </location>
</feature>
<evidence type="ECO:0000256" key="1">
    <source>
        <dbReference type="ARBA" id="ARBA00001913"/>
    </source>
</evidence>
<evidence type="ECO:0000313" key="13">
    <source>
        <dbReference type="EMBL" id="KAF7175076.1"/>
    </source>
</evidence>
<feature type="active site" description="Proton donor" evidence="10">
    <location>
        <position position="391"/>
    </location>
</feature>
<dbReference type="GO" id="GO:0005509">
    <property type="term" value="F:calcium ion binding"/>
    <property type="evidence" value="ECO:0007669"/>
    <property type="project" value="InterPro"/>
</dbReference>
<evidence type="ECO:0000256" key="10">
    <source>
        <dbReference type="PIRSR" id="PIRSR601382-1"/>
    </source>
</evidence>
<sequence>MNRILRRLRLRPVSYSSSRRMRYTALAIFLLITLTFFLPLRTKQDLIANGSSSPSKFRIQFAFQGESRSARRIRQHRQQQVRQAFLHAWKGYKKYGWLHDEVTPLSGRHRDPYVGWAATLVEGLDSLYIIGLQHEFDSALEALKSINFSRPNAERVPVFETTIRYLGGLLGAYDVSGGKYPLLLQKADQLGEFLLQAFNTPNGIPVPYYWWQRGNQGLEGEGGVLVAQIGSLSLEFTRLAQLTGKQKYLDGLWPSQVDTRGPSFDGSAFTLGAWADSLYEYLPKEHLLLNGKTDQYLQMYRAALDSAVKYHLFRPKTPGDQDILFPGSLEARGNGQAALRTEVQHLACFVGGMVGLGARLNDSPEELAIAIKLTEGCVWAYQNTASGIMPEVFYIDDCPSDGSCEWTDEGHVEPGHEYGFTRILDTSYQLRPEAIESVFIMYRLTGNPIWQEKGWNMFQAIMKHTMTPIGNARIRDVTDAEPKQDDSMESFWLAETLKYFYLLFSEPDLVSLDNFVL</sequence>
<dbReference type="Proteomes" id="UP000641853">
    <property type="component" value="Unassembled WGS sequence"/>
</dbReference>
<dbReference type="EMBL" id="JACBAG010001925">
    <property type="protein sequence ID" value="KAF7175076.1"/>
    <property type="molecule type" value="Genomic_DNA"/>
</dbReference>
<dbReference type="AlphaFoldDB" id="A0A8H6QKZ1"/>
<evidence type="ECO:0000256" key="2">
    <source>
        <dbReference type="ARBA" id="ARBA00001946"/>
    </source>
</evidence>
<keyword evidence="7 11" id="KW-1015">Disulfide bond</keyword>
<evidence type="ECO:0000256" key="11">
    <source>
        <dbReference type="PIRSR" id="PIRSR601382-3"/>
    </source>
</evidence>
<comment type="pathway">
    <text evidence="4">Protein modification; protein glycosylation.</text>
</comment>
<dbReference type="PANTHER" id="PTHR11742">
    <property type="entry name" value="MANNOSYL-OLIGOSACCHARIDE ALPHA-1,2-MANNOSIDASE-RELATED"/>
    <property type="match status" value="1"/>
</dbReference>
<comment type="function">
    <text evidence="9">Involved in the maturation of Asn-linked oligosaccharides. Progressively trims alpha-1,2-linked mannose residues from Man(9)GlcNAc(2) to produce Man(5)GlcNAc(2).</text>
</comment>
<dbReference type="PRINTS" id="PR00747">
    <property type="entry name" value="GLYHDRLASE47"/>
</dbReference>
<protein>
    <recommendedName>
        <fullName evidence="12">alpha-1,2-Mannosidase</fullName>
        <ecNumber evidence="12">3.2.1.-</ecNumber>
    </recommendedName>
</protein>
<comment type="similarity">
    <text evidence="5 12">Belongs to the glycosyl hydrolase 47 family.</text>
</comment>
<evidence type="ECO:0000256" key="3">
    <source>
        <dbReference type="ARBA" id="ARBA00004321"/>
    </source>
</evidence>
<evidence type="ECO:0000256" key="12">
    <source>
        <dbReference type="RuleBase" id="RU361193"/>
    </source>
</evidence>
<organism evidence="13 14">
    <name type="scientific">Aspergillus felis</name>
    <dbReference type="NCBI Taxonomy" id="1287682"/>
    <lineage>
        <taxon>Eukaryota</taxon>
        <taxon>Fungi</taxon>
        <taxon>Dikarya</taxon>
        <taxon>Ascomycota</taxon>
        <taxon>Pezizomycotina</taxon>
        <taxon>Eurotiomycetes</taxon>
        <taxon>Eurotiomycetidae</taxon>
        <taxon>Eurotiales</taxon>
        <taxon>Aspergillaceae</taxon>
        <taxon>Aspergillus</taxon>
        <taxon>Aspergillus subgen. Fumigati</taxon>
    </lineage>
</organism>
<dbReference type="GO" id="GO:0004571">
    <property type="term" value="F:mannosyl-oligosaccharide 1,2-alpha-mannosidase activity"/>
    <property type="evidence" value="ECO:0007669"/>
    <property type="project" value="InterPro"/>
</dbReference>
<feature type="disulfide bond" evidence="11">
    <location>
        <begin position="348"/>
        <end position="377"/>
    </location>
</feature>
<reference evidence="13" key="1">
    <citation type="submission" date="2020-06" db="EMBL/GenBank/DDBJ databases">
        <title>Draft genome sequences of strains closely related to Aspergillus parafelis and Aspergillus hiratsukae.</title>
        <authorList>
            <person name="Dos Santos R.A.C."/>
            <person name="Rivero-Menendez O."/>
            <person name="Steenwyk J.L."/>
            <person name="Mead M.E."/>
            <person name="Goldman G.H."/>
            <person name="Alastruey-Izquierdo A."/>
            <person name="Rokas A."/>
        </authorList>
    </citation>
    <scope>NUCLEOTIDE SEQUENCE</scope>
    <source>
        <strain evidence="13">CNM-CM7691</strain>
    </source>
</reference>
<dbReference type="GO" id="GO:0036503">
    <property type="term" value="P:ERAD pathway"/>
    <property type="evidence" value="ECO:0007669"/>
    <property type="project" value="UniProtKB-ARBA"/>
</dbReference>
<keyword evidence="8" id="KW-0968">Cytoplasmic vesicle</keyword>
<accession>A0A8H6QKZ1</accession>
<proteinExistence type="inferred from homology"/>
<comment type="subcellular location">
    <subcellularLocation>
        <location evidence="3">Cytoplasmic vesicle lumen</location>
    </subcellularLocation>
</comment>
<keyword evidence="6 12" id="KW-0378">Hydrolase</keyword>
<dbReference type="InterPro" id="IPR012341">
    <property type="entry name" value="6hp_glycosidase-like_sf"/>
</dbReference>